<dbReference type="InterPro" id="IPR008383">
    <property type="entry name" value="API5"/>
</dbReference>
<dbReference type="AlphaFoldDB" id="A0A9P5Y2V0"/>
<comment type="similarity">
    <text evidence="1">Belongs to the API5 family.</text>
</comment>
<reference evidence="3" key="1">
    <citation type="submission" date="2020-11" db="EMBL/GenBank/DDBJ databases">
        <authorList>
            <consortium name="DOE Joint Genome Institute"/>
            <person name="Ahrendt S."/>
            <person name="Riley R."/>
            <person name="Andreopoulos W."/>
            <person name="Labutti K."/>
            <person name="Pangilinan J."/>
            <person name="Ruiz-Duenas F.J."/>
            <person name="Barrasa J.M."/>
            <person name="Sanchez-Garcia M."/>
            <person name="Camarero S."/>
            <person name="Miyauchi S."/>
            <person name="Serrano A."/>
            <person name="Linde D."/>
            <person name="Babiker R."/>
            <person name="Drula E."/>
            <person name="Ayuso-Fernandez I."/>
            <person name="Pacheco R."/>
            <person name="Padilla G."/>
            <person name="Ferreira P."/>
            <person name="Barriuso J."/>
            <person name="Kellner H."/>
            <person name="Castanera R."/>
            <person name="Alfaro M."/>
            <person name="Ramirez L."/>
            <person name="Pisabarro A.G."/>
            <person name="Kuo A."/>
            <person name="Tritt A."/>
            <person name="Lipzen A."/>
            <person name="He G."/>
            <person name="Yan M."/>
            <person name="Ng V."/>
            <person name="Cullen D."/>
            <person name="Martin F."/>
            <person name="Rosso M.-N."/>
            <person name="Henrissat B."/>
            <person name="Hibbett D."/>
            <person name="Martinez A.T."/>
            <person name="Grigoriev I.V."/>
        </authorList>
    </citation>
    <scope>NUCLEOTIDE SEQUENCE</scope>
    <source>
        <strain evidence="3">CBS 247.69</strain>
    </source>
</reference>
<proteinExistence type="inferred from homology"/>
<evidence type="ECO:0000256" key="1">
    <source>
        <dbReference type="ARBA" id="ARBA00009515"/>
    </source>
</evidence>
<sequence>MEKTALEQEREIKDVIRRAKGIPDKTGSLRRETLKRLIDLIHSPHSNLKILAAQNIRFFFNDFPELEEVAINAVYDLCEDQSSKVRIEGYTAITQVSRTENKWVKRNADVLLQLLQSDEPDEVIVVKKALTEHLDMDPRVTLGVLCDQIIPPEELMDEEEQTIRDRLRSLVLSFLNGEAKRAIVERHAIPGSIAEDVLINCLLEAIPKLPLSDVETVVKNLLLSLNAYQPGSPRGHTLLQVLLDKTASDLRNGLRSGTISLLQNVRMYVDLVTFLVVEKRTAPAIQLLRFFCGHLSSRMTLQKFPTADQASIICNISETFVVANEVPQPLDEGQPLDALRKQIINACPLLLECLHKHGLPNKRFVDACTILLRACIRRKEESPWSPPPHLITVLRDIQVHSNRQDVQVLIRVRSGPLFVSSVCIQPCSLCLSSPWSPPHHKVKSVMPLKLKRRCRRTQIT</sequence>
<keyword evidence="4" id="KW-1185">Reference proteome</keyword>
<organism evidence="3 4">
    <name type="scientific">Collybia nuda</name>
    <dbReference type="NCBI Taxonomy" id="64659"/>
    <lineage>
        <taxon>Eukaryota</taxon>
        <taxon>Fungi</taxon>
        <taxon>Dikarya</taxon>
        <taxon>Basidiomycota</taxon>
        <taxon>Agaricomycotina</taxon>
        <taxon>Agaricomycetes</taxon>
        <taxon>Agaricomycetidae</taxon>
        <taxon>Agaricales</taxon>
        <taxon>Tricholomatineae</taxon>
        <taxon>Clitocybaceae</taxon>
        <taxon>Collybia</taxon>
    </lineage>
</organism>
<evidence type="ECO:0000256" key="2">
    <source>
        <dbReference type="ARBA" id="ARBA00022703"/>
    </source>
</evidence>
<dbReference type="EMBL" id="MU150286">
    <property type="protein sequence ID" value="KAF9461262.1"/>
    <property type="molecule type" value="Genomic_DNA"/>
</dbReference>
<dbReference type="GO" id="GO:0043066">
    <property type="term" value="P:negative regulation of apoptotic process"/>
    <property type="evidence" value="ECO:0007669"/>
    <property type="project" value="TreeGrafter"/>
</dbReference>
<evidence type="ECO:0008006" key="5">
    <source>
        <dbReference type="Google" id="ProtNLM"/>
    </source>
</evidence>
<dbReference type="GO" id="GO:0005634">
    <property type="term" value="C:nucleus"/>
    <property type="evidence" value="ECO:0007669"/>
    <property type="project" value="TreeGrafter"/>
</dbReference>
<dbReference type="PANTHER" id="PTHR12758:SF19">
    <property type="entry name" value="APOPTOSIS INHIBITOR 5"/>
    <property type="match status" value="1"/>
</dbReference>
<dbReference type="Pfam" id="PF05918">
    <property type="entry name" value="API5"/>
    <property type="match status" value="1"/>
</dbReference>
<keyword evidence="2" id="KW-0053">Apoptosis</keyword>
<dbReference type="InterPro" id="IPR016024">
    <property type="entry name" value="ARM-type_fold"/>
</dbReference>
<dbReference type="GO" id="GO:0003723">
    <property type="term" value="F:RNA binding"/>
    <property type="evidence" value="ECO:0007669"/>
    <property type="project" value="TreeGrafter"/>
</dbReference>
<evidence type="ECO:0000313" key="4">
    <source>
        <dbReference type="Proteomes" id="UP000807353"/>
    </source>
</evidence>
<evidence type="ECO:0000313" key="3">
    <source>
        <dbReference type="EMBL" id="KAF9461262.1"/>
    </source>
</evidence>
<protein>
    <recommendedName>
        <fullName evidence="5">Apoptosis inhibitor 5</fullName>
    </recommendedName>
</protein>
<dbReference type="Proteomes" id="UP000807353">
    <property type="component" value="Unassembled WGS sequence"/>
</dbReference>
<dbReference type="InterPro" id="IPR011989">
    <property type="entry name" value="ARM-like"/>
</dbReference>
<comment type="caution">
    <text evidence="3">The sequence shown here is derived from an EMBL/GenBank/DDBJ whole genome shotgun (WGS) entry which is preliminary data.</text>
</comment>
<dbReference type="Gene3D" id="1.25.10.10">
    <property type="entry name" value="Leucine-rich Repeat Variant"/>
    <property type="match status" value="1"/>
</dbReference>
<dbReference type="PANTHER" id="PTHR12758">
    <property type="entry name" value="APOPTOSIS INHIBITOR 5-RELATED"/>
    <property type="match status" value="1"/>
</dbReference>
<name>A0A9P5Y2V0_9AGAR</name>
<accession>A0A9P5Y2V0</accession>
<gene>
    <name evidence="3" type="ORF">BDZ94DRAFT_820535</name>
</gene>
<dbReference type="SUPFAM" id="SSF48371">
    <property type="entry name" value="ARM repeat"/>
    <property type="match status" value="1"/>
</dbReference>
<dbReference type="OrthoDB" id="19224at2759"/>
<dbReference type="GO" id="GO:0006915">
    <property type="term" value="P:apoptotic process"/>
    <property type="evidence" value="ECO:0007669"/>
    <property type="project" value="UniProtKB-KW"/>
</dbReference>